<reference evidence="1 2" key="1">
    <citation type="submission" date="2016-07" db="EMBL/GenBank/DDBJ databases">
        <title>Multiple horizontal gene transfer events from other fungi enriched the ability of initially mycotrophic Trichoderma (Ascomycota) to feed on dead plant biomass.</title>
        <authorList>
            <consortium name="DOE Joint Genome Institute"/>
            <person name="Aerts A."/>
            <person name="Atanasova L."/>
            <person name="Chenthamara K."/>
            <person name="Zhang J."/>
            <person name="Grujic M."/>
            <person name="Henrissat B."/>
            <person name="Kuo A."/>
            <person name="Salamov A."/>
            <person name="Lipzen A."/>
            <person name="Labutti K."/>
            <person name="Barry K."/>
            <person name="Miao Y."/>
            <person name="Rahimi M.J."/>
            <person name="Shen Q."/>
            <person name="Grigoriev I.V."/>
            <person name="Kubicek C.P."/>
            <person name="Druzhinina I.S."/>
        </authorList>
    </citation>
    <scope>NUCLEOTIDE SEQUENCE [LARGE SCALE GENOMIC DNA]</scope>
    <source>
        <strain evidence="1 2">CBS 226.95</strain>
    </source>
</reference>
<evidence type="ECO:0000313" key="1">
    <source>
        <dbReference type="EMBL" id="PTB58972.1"/>
    </source>
</evidence>
<keyword evidence="2" id="KW-1185">Reference proteome</keyword>
<dbReference type="RefSeq" id="XP_024778649.1">
    <property type="nucleotide sequence ID" value="XM_024922235.1"/>
</dbReference>
<sequence>NTANARTLVSRAAAECGDPYSPIRGRNACSRHIASENWSNRIEADQAIPTGLLVPEPRSSSK</sequence>
<dbReference type="EMBL" id="KZ679676">
    <property type="protein sequence ID" value="PTB58972.1"/>
    <property type="molecule type" value="Genomic_DNA"/>
</dbReference>
<dbReference type="GeneID" id="36630818"/>
<evidence type="ECO:0000313" key="2">
    <source>
        <dbReference type="Proteomes" id="UP000241690"/>
    </source>
</evidence>
<proteinExistence type="predicted"/>
<accession>A0A2T4APG9</accession>
<feature type="non-terminal residue" evidence="1">
    <location>
        <position position="1"/>
    </location>
</feature>
<organism evidence="1 2">
    <name type="scientific">Trichoderma harzianum CBS 226.95</name>
    <dbReference type="NCBI Taxonomy" id="983964"/>
    <lineage>
        <taxon>Eukaryota</taxon>
        <taxon>Fungi</taxon>
        <taxon>Dikarya</taxon>
        <taxon>Ascomycota</taxon>
        <taxon>Pezizomycotina</taxon>
        <taxon>Sordariomycetes</taxon>
        <taxon>Hypocreomycetidae</taxon>
        <taxon>Hypocreales</taxon>
        <taxon>Hypocreaceae</taxon>
        <taxon>Trichoderma</taxon>
    </lineage>
</organism>
<gene>
    <name evidence="1" type="ORF">M431DRAFT_74534</name>
</gene>
<protein>
    <submittedName>
        <fullName evidence="1">Uncharacterized protein</fullName>
    </submittedName>
</protein>
<dbReference type="AlphaFoldDB" id="A0A2T4APG9"/>
<name>A0A2T4APG9_TRIHA</name>
<dbReference type="Proteomes" id="UP000241690">
    <property type="component" value="Unassembled WGS sequence"/>
</dbReference>